<evidence type="ECO:0000313" key="7">
    <source>
        <dbReference type="EMBL" id="HIU54172.1"/>
    </source>
</evidence>
<dbReference type="AlphaFoldDB" id="A0A9D1SC48"/>
<evidence type="ECO:0000256" key="5">
    <source>
        <dbReference type="SAM" id="Phobius"/>
    </source>
</evidence>
<dbReference type="CDD" id="cd18552">
    <property type="entry name" value="ABC_6TM_MsbA_like"/>
    <property type="match status" value="1"/>
</dbReference>
<evidence type="ECO:0000259" key="6">
    <source>
        <dbReference type="PROSITE" id="PS50929"/>
    </source>
</evidence>
<reference evidence="7" key="1">
    <citation type="submission" date="2020-10" db="EMBL/GenBank/DDBJ databases">
        <authorList>
            <person name="Gilroy R."/>
        </authorList>
    </citation>
    <scope>NUCLEOTIDE SEQUENCE</scope>
    <source>
        <strain evidence="7">ChiW3-316</strain>
    </source>
</reference>
<dbReference type="InterPro" id="IPR027417">
    <property type="entry name" value="P-loop_NTPase"/>
</dbReference>
<feature type="transmembrane region" description="Helical" evidence="5">
    <location>
        <begin position="30"/>
        <end position="53"/>
    </location>
</feature>
<sequence>MRMFAKLLKKFKSTYTVSNYCKIFPYVKPYWVRGLLGVLITIPIGSMDAVIAWSLQPYMDIVMVEKNTASTSYIPLLIVLFSCLQSLLNYTATYLNTWVGQKISQGLKITLFEKLMHYDAGFFDKSTSGDILFRFNYDVDMACAGLLNNLKLFTTRVFSSLSLIGVLIYNSWELAIVAIIVLLGALYPLTTVRRRIKGLMDKTIFSGSAVMTHYNETFNGNRIVTSYNLYQYQLARFRNTLNSVFKLGIKMIQRTGLMSPLMHFVVSLGIALIIWLGSYLIVTKQISAGNFVSFITALIMLYNPIKSIGNNFNSVQLSLMAMERVFGLLEQVPAITSKPNAKPLEKISKSIEYKNVCFEYVPGKPVLKNVSLNVKVGQTIAFVGNSGGGKTTMVNLLPRFYDVTSGSVCIDGVDVRDLELDSLRDKIAIVFQDNFLFAGTIRENILLGKEDATPEEIDRAVKSACLEEFIASLDKGLDTEIGERGVLLSGGQKQRIAIAR</sequence>
<evidence type="ECO:0000256" key="3">
    <source>
        <dbReference type="ARBA" id="ARBA00022989"/>
    </source>
</evidence>
<dbReference type="GO" id="GO:0005524">
    <property type="term" value="F:ATP binding"/>
    <property type="evidence" value="ECO:0007669"/>
    <property type="project" value="UniProtKB-KW"/>
</dbReference>
<dbReference type="Pfam" id="PF00664">
    <property type="entry name" value="ABC_membrane"/>
    <property type="match status" value="1"/>
</dbReference>
<keyword evidence="7" id="KW-0547">Nucleotide-binding</keyword>
<proteinExistence type="predicted"/>
<feature type="transmembrane region" description="Helical" evidence="5">
    <location>
        <begin position="73"/>
        <end position="95"/>
    </location>
</feature>
<dbReference type="PROSITE" id="PS50929">
    <property type="entry name" value="ABC_TM1F"/>
    <property type="match status" value="1"/>
</dbReference>
<comment type="subcellular location">
    <subcellularLocation>
        <location evidence="1">Cell membrane</location>
        <topology evidence="1">Multi-pass membrane protein</topology>
    </subcellularLocation>
</comment>
<dbReference type="InterPro" id="IPR039421">
    <property type="entry name" value="Type_1_exporter"/>
</dbReference>
<comment type="caution">
    <text evidence="7">The sequence shown here is derived from an EMBL/GenBank/DDBJ whole genome shotgun (WGS) entry which is preliminary data.</text>
</comment>
<dbReference type="PANTHER" id="PTHR43394">
    <property type="entry name" value="ATP-DEPENDENT PERMEASE MDL1, MITOCHONDRIAL"/>
    <property type="match status" value="1"/>
</dbReference>
<dbReference type="GO" id="GO:0005886">
    <property type="term" value="C:plasma membrane"/>
    <property type="evidence" value="ECO:0007669"/>
    <property type="project" value="UniProtKB-SubCell"/>
</dbReference>
<reference evidence="7" key="2">
    <citation type="journal article" date="2021" name="PeerJ">
        <title>Extensive microbial diversity within the chicken gut microbiome revealed by metagenomics and culture.</title>
        <authorList>
            <person name="Gilroy R."/>
            <person name="Ravi A."/>
            <person name="Getino M."/>
            <person name="Pursley I."/>
            <person name="Horton D.L."/>
            <person name="Alikhan N.F."/>
            <person name="Baker D."/>
            <person name="Gharbi K."/>
            <person name="Hall N."/>
            <person name="Watson M."/>
            <person name="Adriaenssens E.M."/>
            <person name="Foster-Nyarko E."/>
            <person name="Jarju S."/>
            <person name="Secka A."/>
            <person name="Antonio M."/>
            <person name="Oren A."/>
            <person name="Chaudhuri R.R."/>
            <person name="La Ragione R."/>
            <person name="Hildebrand F."/>
            <person name="Pallen M.J."/>
        </authorList>
    </citation>
    <scope>NUCLEOTIDE SEQUENCE</scope>
    <source>
        <strain evidence="7">ChiW3-316</strain>
    </source>
</reference>
<dbReference type="SUPFAM" id="SSF90123">
    <property type="entry name" value="ABC transporter transmembrane region"/>
    <property type="match status" value="1"/>
</dbReference>
<evidence type="ECO:0000256" key="1">
    <source>
        <dbReference type="ARBA" id="ARBA00004651"/>
    </source>
</evidence>
<dbReference type="Gene3D" id="3.40.50.300">
    <property type="entry name" value="P-loop containing nucleotide triphosphate hydrolases"/>
    <property type="match status" value="1"/>
</dbReference>
<dbReference type="InterPro" id="IPR011527">
    <property type="entry name" value="ABC1_TM_dom"/>
</dbReference>
<feature type="domain" description="ABC transmembrane type-1" evidence="6">
    <location>
        <begin position="35"/>
        <end position="317"/>
    </location>
</feature>
<dbReference type="GO" id="GO:0016887">
    <property type="term" value="F:ATP hydrolysis activity"/>
    <property type="evidence" value="ECO:0007669"/>
    <property type="project" value="InterPro"/>
</dbReference>
<accession>A0A9D1SC48</accession>
<evidence type="ECO:0000313" key="8">
    <source>
        <dbReference type="Proteomes" id="UP000824107"/>
    </source>
</evidence>
<dbReference type="Proteomes" id="UP000824107">
    <property type="component" value="Unassembled WGS sequence"/>
</dbReference>
<evidence type="ECO:0000256" key="2">
    <source>
        <dbReference type="ARBA" id="ARBA00022692"/>
    </source>
</evidence>
<keyword evidence="2 5" id="KW-0812">Transmembrane</keyword>
<dbReference type="PANTHER" id="PTHR43394:SF1">
    <property type="entry name" value="ATP-BINDING CASSETTE SUB-FAMILY B MEMBER 10, MITOCHONDRIAL"/>
    <property type="match status" value="1"/>
</dbReference>
<keyword evidence="3 5" id="KW-1133">Transmembrane helix</keyword>
<dbReference type="Pfam" id="PF00005">
    <property type="entry name" value="ABC_tran"/>
    <property type="match status" value="1"/>
</dbReference>
<evidence type="ECO:0000256" key="4">
    <source>
        <dbReference type="ARBA" id="ARBA00023136"/>
    </source>
</evidence>
<keyword evidence="7" id="KW-0067">ATP-binding</keyword>
<organism evidence="7 8">
    <name type="scientific">Candidatus Scatocola faecipullorum</name>
    <dbReference type="NCBI Taxonomy" id="2840917"/>
    <lineage>
        <taxon>Bacteria</taxon>
        <taxon>Pseudomonadati</taxon>
        <taxon>Pseudomonadota</taxon>
        <taxon>Alphaproteobacteria</taxon>
        <taxon>Rhodospirillales</taxon>
        <taxon>Rhodospirillaceae</taxon>
        <taxon>Rhodospirillaceae incertae sedis</taxon>
        <taxon>Candidatus Scatocola</taxon>
    </lineage>
</organism>
<dbReference type="SUPFAM" id="SSF52540">
    <property type="entry name" value="P-loop containing nucleoside triphosphate hydrolases"/>
    <property type="match status" value="1"/>
</dbReference>
<dbReference type="EMBL" id="DVNC01000062">
    <property type="protein sequence ID" value="HIU54172.1"/>
    <property type="molecule type" value="Genomic_DNA"/>
</dbReference>
<gene>
    <name evidence="7" type="ORF">IAD20_08860</name>
</gene>
<dbReference type="Gene3D" id="1.20.1560.10">
    <property type="entry name" value="ABC transporter type 1, transmembrane domain"/>
    <property type="match status" value="1"/>
</dbReference>
<feature type="transmembrane region" description="Helical" evidence="5">
    <location>
        <begin position="261"/>
        <end position="282"/>
    </location>
</feature>
<dbReference type="InterPro" id="IPR003439">
    <property type="entry name" value="ABC_transporter-like_ATP-bd"/>
</dbReference>
<feature type="transmembrane region" description="Helical" evidence="5">
    <location>
        <begin position="288"/>
        <end position="305"/>
    </location>
</feature>
<name>A0A9D1SC48_9PROT</name>
<dbReference type="GO" id="GO:0015421">
    <property type="term" value="F:ABC-type oligopeptide transporter activity"/>
    <property type="evidence" value="ECO:0007669"/>
    <property type="project" value="TreeGrafter"/>
</dbReference>
<feature type="non-terminal residue" evidence="7">
    <location>
        <position position="500"/>
    </location>
</feature>
<keyword evidence="4 5" id="KW-0472">Membrane</keyword>
<feature type="transmembrane region" description="Helical" evidence="5">
    <location>
        <begin position="150"/>
        <end position="168"/>
    </location>
</feature>
<dbReference type="InterPro" id="IPR036640">
    <property type="entry name" value="ABC1_TM_sf"/>
</dbReference>
<feature type="transmembrane region" description="Helical" evidence="5">
    <location>
        <begin position="174"/>
        <end position="192"/>
    </location>
</feature>
<protein>
    <submittedName>
        <fullName evidence="7">ABC transporter ATP-binding protein</fullName>
    </submittedName>
</protein>